<proteinExistence type="predicted"/>
<reference evidence="2 3" key="1">
    <citation type="journal article" date="2016" name="Genome Announc.">
        <title>Draft Genome Sequence of Planomonospora sphaerica JCM9374, a Rare Actinomycete.</title>
        <authorList>
            <person name="Dohra H."/>
            <person name="Suzuki T."/>
            <person name="Inoue Y."/>
            <person name="Kodani S."/>
        </authorList>
    </citation>
    <scope>NUCLEOTIDE SEQUENCE [LARGE SCALE GENOMIC DNA]</scope>
    <source>
        <strain evidence="2 3">JCM 9374</strain>
    </source>
</reference>
<name>A0A171CUQ5_9ACTN</name>
<organism evidence="2 3">
    <name type="scientific">Planomonospora sphaerica</name>
    <dbReference type="NCBI Taxonomy" id="161355"/>
    <lineage>
        <taxon>Bacteria</taxon>
        <taxon>Bacillati</taxon>
        <taxon>Actinomycetota</taxon>
        <taxon>Actinomycetes</taxon>
        <taxon>Streptosporangiales</taxon>
        <taxon>Streptosporangiaceae</taxon>
        <taxon>Planomonospora</taxon>
    </lineage>
</organism>
<comment type="caution">
    <text evidence="2">The sequence shown here is derived from an EMBL/GenBank/DDBJ whole genome shotgun (WGS) entry which is preliminary data.</text>
</comment>
<evidence type="ECO:0000313" key="3">
    <source>
        <dbReference type="Proteomes" id="UP000077701"/>
    </source>
</evidence>
<reference evidence="3" key="2">
    <citation type="submission" date="2016-04" db="EMBL/GenBank/DDBJ databases">
        <title>Planomonospora sphaerica JCM9374 whole genome shotgun sequence.</title>
        <authorList>
            <person name="Suzuki T."/>
            <person name="Dohra H."/>
            <person name="Kodani S."/>
        </authorList>
    </citation>
    <scope>NUCLEOTIDE SEQUENCE [LARGE SCALE GENOMIC DNA]</scope>
    <source>
        <strain evidence="3">JCM 9374</strain>
    </source>
</reference>
<feature type="region of interest" description="Disordered" evidence="1">
    <location>
        <begin position="38"/>
        <end position="64"/>
    </location>
</feature>
<keyword evidence="3" id="KW-1185">Reference proteome</keyword>
<dbReference type="AlphaFoldDB" id="A0A171CUQ5"/>
<dbReference type="RefSeq" id="WP_068897327.1">
    <property type="nucleotide sequence ID" value="NZ_BDCX01000006.1"/>
</dbReference>
<dbReference type="EMBL" id="BDCX01000006">
    <property type="protein sequence ID" value="GAT67250.1"/>
    <property type="molecule type" value="Genomic_DNA"/>
</dbReference>
<evidence type="ECO:0000313" key="2">
    <source>
        <dbReference type="EMBL" id="GAT67250.1"/>
    </source>
</evidence>
<accession>A0A171CUQ5</accession>
<sequence length="147" mass="16272">MPELRGPLPPPIARGGRPRKYCSDACRWGFGRTRARRWRPLTQRHQRQDDTRKQRRHLRDQAEHLAQAAGKLALDLHAEDLAPPIQQTGWKPGPIASYTTAALPLLAQARAVLAAAATADRAAGATWDEIAAVLDVSPDTAARRYRT</sequence>
<evidence type="ECO:0000256" key="1">
    <source>
        <dbReference type="SAM" id="MobiDB-lite"/>
    </source>
</evidence>
<dbReference type="Proteomes" id="UP000077701">
    <property type="component" value="Unassembled WGS sequence"/>
</dbReference>
<gene>
    <name evidence="2" type="ORF">PS9374_02903</name>
</gene>
<protein>
    <submittedName>
        <fullName evidence="2">Uncharacterized protein</fullName>
    </submittedName>
</protein>